<evidence type="ECO:0000313" key="1">
    <source>
        <dbReference type="EMBL" id="SVE64993.1"/>
    </source>
</evidence>
<protein>
    <submittedName>
        <fullName evidence="1">Uncharacterized protein</fullName>
    </submittedName>
</protein>
<gene>
    <name evidence="1" type="ORF">METZ01_LOCUS517847</name>
</gene>
<dbReference type="EMBL" id="UINC01232149">
    <property type="protein sequence ID" value="SVE64993.1"/>
    <property type="molecule type" value="Genomic_DNA"/>
</dbReference>
<sequence length="56" mass="6593">DDGVVVVPNFIINEVLIWCEKHQKDEKTIKDLAIKENVSPGKYYNPEFFKKLNQKE</sequence>
<feature type="non-terminal residue" evidence="1">
    <location>
        <position position="1"/>
    </location>
</feature>
<accession>A0A383F8I4</accession>
<proteinExistence type="predicted"/>
<dbReference type="AlphaFoldDB" id="A0A383F8I4"/>
<organism evidence="1">
    <name type="scientific">marine metagenome</name>
    <dbReference type="NCBI Taxonomy" id="408172"/>
    <lineage>
        <taxon>unclassified sequences</taxon>
        <taxon>metagenomes</taxon>
        <taxon>ecological metagenomes</taxon>
    </lineage>
</organism>
<reference evidence="1" key="1">
    <citation type="submission" date="2018-05" db="EMBL/GenBank/DDBJ databases">
        <authorList>
            <person name="Lanie J.A."/>
            <person name="Ng W.-L."/>
            <person name="Kazmierczak K.M."/>
            <person name="Andrzejewski T.M."/>
            <person name="Davidsen T.M."/>
            <person name="Wayne K.J."/>
            <person name="Tettelin H."/>
            <person name="Glass J.I."/>
            <person name="Rusch D."/>
            <person name="Podicherti R."/>
            <person name="Tsui H.-C.T."/>
            <person name="Winkler M.E."/>
        </authorList>
    </citation>
    <scope>NUCLEOTIDE SEQUENCE</scope>
</reference>
<name>A0A383F8I4_9ZZZZ</name>